<dbReference type="SUPFAM" id="SSF52047">
    <property type="entry name" value="RNI-like"/>
    <property type="match status" value="1"/>
</dbReference>
<organism evidence="1 2">
    <name type="scientific">Roseiconus nitratireducens</name>
    <dbReference type="NCBI Taxonomy" id="2605748"/>
    <lineage>
        <taxon>Bacteria</taxon>
        <taxon>Pseudomonadati</taxon>
        <taxon>Planctomycetota</taxon>
        <taxon>Planctomycetia</taxon>
        <taxon>Pirellulales</taxon>
        <taxon>Pirellulaceae</taxon>
        <taxon>Roseiconus</taxon>
    </lineage>
</organism>
<proteinExistence type="predicted"/>
<name>A0A5M6DDA4_9BACT</name>
<comment type="caution">
    <text evidence="1">The sequence shown here is derived from an EMBL/GenBank/DDBJ whole genome shotgun (WGS) entry which is preliminary data.</text>
</comment>
<evidence type="ECO:0008006" key="3">
    <source>
        <dbReference type="Google" id="ProtNLM"/>
    </source>
</evidence>
<sequence length="595" mass="67111">MRPRVTIRPAQILVTLLLPVAWLPLLIVGPASAQPAPLSESTESMPERTTAFIPVASLPDRQRIVAENSDASRRVCRPDASRSIDAWEVDGWRQYQRLWEELSQKPDSPALRRYLGLPIGKAADQNVVIHVKRGRSAPRWMGWRAGSYLELETPHLTIYSRADEQSSRDVAADLEQVYWIWTQVFFPLWDAQPEVATHLKPIDPTQTIESVLADSSLRLKTRQRLRIVLFRDANEYARSLGRTTPGIEQSTGMYSDERRTSFFYPSDAGDAVATRRHELAHQLFREASRSRLGDQIPGEASGFWLIEGIAGYFESMQVADGVASLGGWDSPRLQYARYRILSGNDLMAFSELSSAGRAEVQSRSDLARWYAHAIAQTHHLFDGPDLGSRRWIYEQLAELYQIDLDVPGIRRPTEPEQSLRRFLAVDDRTLIDHPARREIKELCLAGCNLSPTAIDTIAPSSELRWLDLSRIPVDSRSVARLCPSPDHLEQLSLEATAVDNALATWLEQADNLTELDLSWTACGDPVVDAIDDCQRLNTLWMTGSGLTDRCLPTLLMMRAIESIDLQRTSITADGLATARRRRPDWNLNSLQLRVE</sequence>
<gene>
    <name evidence="1" type="ORF">FYK55_07895</name>
</gene>
<dbReference type="Proteomes" id="UP000324479">
    <property type="component" value="Unassembled WGS sequence"/>
</dbReference>
<dbReference type="Gene3D" id="3.80.10.10">
    <property type="entry name" value="Ribonuclease Inhibitor"/>
    <property type="match status" value="1"/>
</dbReference>
<evidence type="ECO:0000313" key="2">
    <source>
        <dbReference type="Proteomes" id="UP000324479"/>
    </source>
</evidence>
<dbReference type="InterPro" id="IPR032675">
    <property type="entry name" value="LRR_dom_sf"/>
</dbReference>
<dbReference type="RefSeq" id="WP_150075821.1">
    <property type="nucleotide sequence ID" value="NZ_VWOX01000003.1"/>
</dbReference>
<reference evidence="1 2" key="1">
    <citation type="submission" date="2019-08" db="EMBL/GenBank/DDBJ databases">
        <authorList>
            <person name="Dhanesh K."/>
            <person name="Kumar G."/>
            <person name="Sasikala C."/>
            <person name="Venkata Ramana C."/>
        </authorList>
    </citation>
    <scope>NUCLEOTIDE SEQUENCE [LARGE SCALE GENOMIC DNA]</scope>
    <source>
        <strain evidence="1 2">JC645</strain>
    </source>
</reference>
<evidence type="ECO:0000313" key="1">
    <source>
        <dbReference type="EMBL" id="KAA5545551.1"/>
    </source>
</evidence>
<dbReference type="AlphaFoldDB" id="A0A5M6DDA4"/>
<dbReference type="EMBL" id="VWOX01000003">
    <property type="protein sequence ID" value="KAA5545551.1"/>
    <property type="molecule type" value="Genomic_DNA"/>
</dbReference>
<accession>A0A5M6DDA4</accession>
<keyword evidence="2" id="KW-1185">Reference proteome</keyword>
<protein>
    <recommendedName>
        <fullName evidence="3">Leucine Rich repeats (2 copies)</fullName>
    </recommendedName>
</protein>